<comment type="caution">
    <text evidence="1">The sequence shown here is derived from an EMBL/GenBank/DDBJ whole genome shotgun (WGS) entry which is preliminary data.</text>
</comment>
<dbReference type="EMBL" id="WIUZ02000008">
    <property type="protein sequence ID" value="KAF9784622.1"/>
    <property type="molecule type" value="Genomic_DNA"/>
</dbReference>
<proteinExistence type="predicted"/>
<accession>A0A9P6HD44</accession>
<keyword evidence="2" id="KW-1185">Reference proteome</keyword>
<dbReference type="AlphaFoldDB" id="A0A9P6HD44"/>
<evidence type="ECO:0000313" key="1">
    <source>
        <dbReference type="EMBL" id="KAF9784622.1"/>
    </source>
</evidence>
<reference evidence="1" key="1">
    <citation type="journal article" date="2020" name="Nat. Commun.">
        <title>Large-scale genome sequencing of mycorrhizal fungi provides insights into the early evolution of symbiotic traits.</title>
        <authorList>
            <person name="Miyauchi S."/>
            <person name="Kiss E."/>
            <person name="Kuo A."/>
            <person name="Drula E."/>
            <person name="Kohler A."/>
            <person name="Sanchez-Garcia M."/>
            <person name="Morin E."/>
            <person name="Andreopoulos B."/>
            <person name="Barry K.W."/>
            <person name="Bonito G."/>
            <person name="Buee M."/>
            <person name="Carver A."/>
            <person name="Chen C."/>
            <person name="Cichocki N."/>
            <person name="Clum A."/>
            <person name="Culley D."/>
            <person name="Crous P.W."/>
            <person name="Fauchery L."/>
            <person name="Girlanda M."/>
            <person name="Hayes R.D."/>
            <person name="Keri Z."/>
            <person name="LaButti K."/>
            <person name="Lipzen A."/>
            <person name="Lombard V."/>
            <person name="Magnuson J."/>
            <person name="Maillard F."/>
            <person name="Murat C."/>
            <person name="Nolan M."/>
            <person name="Ohm R.A."/>
            <person name="Pangilinan J."/>
            <person name="Pereira M.F."/>
            <person name="Perotto S."/>
            <person name="Peter M."/>
            <person name="Pfister S."/>
            <person name="Riley R."/>
            <person name="Sitrit Y."/>
            <person name="Stielow J.B."/>
            <person name="Szollosi G."/>
            <person name="Zifcakova L."/>
            <person name="Stursova M."/>
            <person name="Spatafora J.W."/>
            <person name="Tedersoo L."/>
            <person name="Vaario L.M."/>
            <person name="Yamada A."/>
            <person name="Yan M."/>
            <person name="Wang P."/>
            <person name="Xu J."/>
            <person name="Bruns T."/>
            <person name="Baldrian P."/>
            <person name="Vilgalys R."/>
            <person name="Dunand C."/>
            <person name="Henrissat B."/>
            <person name="Grigoriev I.V."/>
            <person name="Hibbett D."/>
            <person name="Nagy L.G."/>
            <person name="Martin F.M."/>
        </authorList>
    </citation>
    <scope>NUCLEOTIDE SEQUENCE</scope>
    <source>
        <strain evidence="1">UH-Tt-Lm1</strain>
    </source>
</reference>
<evidence type="ECO:0000313" key="2">
    <source>
        <dbReference type="Proteomes" id="UP000736335"/>
    </source>
</evidence>
<gene>
    <name evidence="1" type="ORF">BJ322DRAFT_1109332</name>
</gene>
<organism evidence="1 2">
    <name type="scientific">Thelephora terrestris</name>
    <dbReference type="NCBI Taxonomy" id="56493"/>
    <lineage>
        <taxon>Eukaryota</taxon>
        <taxon>Fungi</taxon>
        <taxon>Dikarya</taxon>
        <taxon>Basidiomycota</taxon>
        <taxon>Agaricomycotina</taxon>
        <taxon>Agaricomycetes</taxon>
        <taxon>Thelephorales</taxon>
        <taxon>Thelephoraceae</taxon>
        <taxon>Thelephora</taxon>
    </lineage>
</organism>
<dbReference type="Proteomes" id="UP000736335">
    <property type="component" value="Unassembled WGS sequence"/>
</dbReference>
<reference evidence="1" key="2">
    <citation type="submission" date="2020-11" db="EMBL/GenBank/DDBJ databases">
        <authorList>
            <consortium name="DOE Joint Genome Institute"/>
            <person name="Kuo A."/>
            <person name="Miyauchi S."/>
            <person name="Kiss E."/>
            <person name="Drula E."/>
            <person name="Kohler A."/>
            <person name="Sanchez-Garcia M."/>
            <person name="Andreopoulos B."/>
            <person name="Barry K.W."/>
            <person name="Bonito G."/>
            <person name="Buee M."/>
            <person name="Carver A."/>
            <person name="Chen C."/>
            <person name="Cichocki N."/>
            <person name="Clum A."/>
            <person name="Culley D."/>
            <person name="Crous P.W."/>
            <person name="Fauchery L."/>
            <person name="Girlanda M."/>
            <person name="Hayes R."/>
            <person name="Keri Z."/>
            <person name="Labutti K."/>
            <person name="Lipzen A."/>
            <person name="Lombard V."/>
            <person name="Magnuson J."/>
            <person name="Maillard F."/>
            <person name="Morin E."/>
            <person name="Murat C."/>
            <person name="Nolan M."/>
            <person name="Ohm R."/>
            <person name="Pangilinan J."/>
            <person name="Pereira M."/>
            <person name="Perotto S."/>
            <person name="Peter M."/>
            <person name="Riley R."/>
            <person name="Sitrit Y."/>
            <person name="Stielow B."/>
            <person name="Szollosi G."/>
            <person name="Zifcakova L."/>
            <person name="Stursova M."/>
            <person name="Spatafora J.W."/>
            <person name="Tedersoo L."/>
            <person name="Vaario L.-M."/>
            <person name="Yamada A."/>
            <person name="Yan M."/>
            <person name="Wang P."/>
            <person name="Xu J."/>
            <person name="Bruns T."/>
            <person name="Baldrian P."/>
            <person name="Vilgalys R."/>
            <person name="Henrissat B."/>
            <person name="Grigoriev I.V."/>
            <person name="Hibbett D."/>
            <person name="Nagy L.G."/>
            <person name="Martin F.M."/>
        </authorList>
    </citation>
    <scope>NUCLEOTIDE SEQUENCE</scope>
    <source>
        <strain evidence="1">UH-Tt-Lm1</strain>
    </source>
</reference>
<sequence>MYPPAYIQNIGTLRFIGLATIEELRQTLPGFPQSTHNLRSLKLCLPSGKSWDQSVDPFESLTPKLRCLQLLGIPLYPSILQLRSLAELDYRHIVFDLPLDTLLDFLEENQSLKSVALGIALGDDSLRNSQGRTPARNQLQCLPIFSLHAIDTQALVSGIALQRGACLDITSTAGALNAILSGLSSQHLLNLHSLTLMRYRTYRRKILLIGPNREFSLQSAHILCEGDPFVEFPLLSLSLIQRFHLVHCMPKDEHHTLNPVVFDQSSFPALQILAVDCQTSVSHLLSKLFSNPSSPPSLKTLAFLNCDLDEESMEKLARYALDRKGTTSAWLHQVVIINADGIFPSVASIRKLEEHVPVVDVRVGVELLRDLI</sequence>
<protein>
    <submittedName>
        <fullName evidence="1">Uncharacterized protein</fullName>
    </submittedName>
</protein>
<name>A0A9P6HD44_9AGAM</name>